<dbReference type="EMBL" id="QCYY01003730">
    <property type="protein sequence ID" value="ROT62322.1"/>
    <property type="molecule type" value="Genomic_DNA"/>
</dbReference>
<reference evidence="2 3" key="2">
    <citation type="submission" date="2019-01" db="EMBL/GenBank/DDBJ databases">
        <title>The decoding of complex shrimp genome reveals the adaptation for benthos swimmer, frequently molting mechanism and breeding impact on genome.</title>
        <authorList>
            <person name="Sun Y."/>
            <person name="Gao Y."/>
            <person name="Yu Y."/>
        </authorList>
    </citation>
    <scope>NUCLEOTIDE SEQUENCE [LARGE SCALE GENOMIC DNA]</scope>
    <source>
        <tissue evidence="2">Muscle</tissue>
    </source>
</reference>
<reference evidence="2 3" key="1">
    <citation type="submission" date="2018-04" db="EMBL/GenBank/DDBJ databases">
        <authorList>
            <person name="Zhang X."/>
            <person name="Yuan J."/>
            <person name="Li F."/>
            <person name="Xiang J."/>
        </authorList>
    </citation>
    <scope>NUCLEOTIDE SEQUENCE [LARGE SCALE GENOMIC DNA]</scope>
    <source>
        <tissue evidence="2">Muscle</tissue>
    </source>
</reference>
<name>A0A3R7LY91_PENVA</name>
<dbReference type="AlphaFoldDB" id="A0A3R7LY91"/>
<sequence length="704" mass="78952">MGEGAAVEATFRPVLAAPSDAAFCAESTDIGIHHGLHVQQDGILTITVTKKGIVLAPLRLKHNRRRLSHPSISLKETTMQKFTAQLPRRPREFLRKHASGQRTSHTAQPGERKHQKNAMPFRSNRRSTDPNYFASTRIFDSLEAKETLGSSQDDSLAIARRGSFLQDSFFSDIRRDFDASVREILKKCDDSDLTLTGDVSHSDILSRYRQLRSRNMREENQAFCVSSDSASLKAGEPQQNSLVNFSATEERKESSTAHDSTPEAVSSTTEKNISVHENLVNVDQMEFGCERKHSYENKTRKLRKEFEFPAESKEVLKSKICHNPSVDESTTASVRGDVPIIHDHELMRLAETLESTVVEKASYDDSVSEQQEQATVQSESDSTEAIILGEEILPIVRRGSFVQDSFFLDVRQEFDAAIREVLRKWVSEDSDLTHSEDFLGLSHSDILDRYRQLRSRELKEETQVFIVTSDNTSYKAEEPEEHKVIRSVEEVQKSSQVQRSVYPADETISLHEECEKESKATHDCMDSVESEKAREFLLSTDSAARSSHDTEFVESENQSKETIRNVESIVPEEVMTDSPTFVSDEMESCSEFAEISEASLCHKGSIAMTETSGNLSASRDFGTSSQDSLLSAIPEDENDSETVKVLHLEDSQQAVDILDLKDSEETAENLELKNSQESAAIVEAKGSEAIEILDLTDSQEDCLK</sequence>
<gene>
    <name evidence="2" type="ORF">C7M84_019867</name>
</gene>
<proteinExistence type="predicted"/>
<feature type="region of interest" description="Disordered" evidence="1">
    <location>
        <begin position="95"/>
        <end position="130"/>
    </location>
</feature>
<protein>
    <submittedName>
        <fullName evidence="2">Uncharacterized protein</fullName>
    </submittedName>
</protein>
<comment type="caution">
    <text evidence="2">The sequence shown here is derived from an EMBL/GenBank/DDBJ whole genome shotgun (WGS) entry which is preliminary data.</text>
</comment>
<feature type="compositionally biased region" description="Polar residues" evidence="1">
    <location>
        <begin position="237"/>
        <end position="247"/>
    </location>
</feature>
<dbReference type="OrthoDB" id="1431247at2759"/>
<accession>A0A3R7LY91</accession>
<feature type="compositionally biased region" description="Polar residues" evidence="1">
    <location>
        <begin position="257"/>
        <end position="272"/>
    </location>
</feature>
<evidence type="ECO:0000256" key="1">
    <source>
        <dbReference type="SAM" id="MobiDB-lite"/>
    </source>
</evidence>
<feature type="region of interest" description="Disordered" evidence="1">
    <location>
        <begin position="234"/>
        <end position="272"/>
    </location>
</feature>
<keyword evidence="3" id="KW-1185">Reference proteome</keyword>
<dbReference type="Proteomes" id="UP000283509">
    <property type="component" value="Unassembled WGS sequence"/>
</dbReference>
<evidence type="ECO:0000313" key="3">
    <source>
        <dbReference type="Proteomes" id="UP000283509"/>
    </source>
</evidence>
<evidence type="ECO:0000313" key="2">
    <source>
        <dbReference type="EMBL" id="ROT62322.1"/>
    </source>
</evidence>
<organism evidence="2 3">
    <name type="scientific">Penaeus vannamei</name>
    <name type="common">Whiteleg shrimp</name>
    <name type="synonym">Litopenaeus vannamei</name>
    <dbReference type="NCBI Taxonomy" id="6689"/>
    <lineage>
        <taxon>Eukaryota</taxon>
        <taxon>Metazoa</taxon>
        <taxon>Ecdysozoa</taxon>
        <taxon>Arthropoda</taxon>
        <taxon>Crustacea</taxon>
        <taxon>Multicrustacea</taxon>
        <taxon>Malacostraca</taxon>
        <taxon>Eumalacostraca</taxon>
        <taxon>Eucarida</taxon>
        <taxon>Decapoda</taxon>
        <taxon>Dendrobranchiata</taxon>
        <taxon>Penaeoidea</taxon>
        <taxon>Penaeidae</taxon>
        <taxon>Penaeus</taxon>
    </lineage>
</organism>